<dbReference type="EMBL" id="RFFH01000014">
    <property type="protein sequence ID" value="RMI29489.1"/>
    <property type="molecule type" value="Genomic_DNA"/>
</dbReference>
<dbReference type="AlphaFoldDB" id="A0A3M2KVJ3"/>
<dbReference type="Proteomes" id="UP000279275">
    <property type="component" value="Unassembled WGS sequence"/>
</dbReference>
<feature type="region of interest" description="Disordered" evidence="3">
    <location>
        <begin position="30"/>
        <end position="52"/>
    </location>
</feature>
<dbReference type="PANTHER" id="PTHR44196:SF1">
    <property type="entry name" value="DEHYDROGENASE_REDUCTASE SDR FAMILY MEMBER 7B"/>
    <property type="match status" value="1"/>
</dbReference>
<dbReference type="SUPFAM" id="SSF51735">
    <property type="entry name" value="NAD(P)-binding Rossmann-fold domains"/>
    <property type="match status" value="1"/>
</dbReference>
<dbReference type="InterPro" id="IPR020904">
    <property type="entry name" value="Sc_DH/Rdtase_CS"/>
</dbReference>
<reference evidence="5 6" key="1">
    <citation type="submission" date="2018-10" db="EMBL/GenBank/DDBJ databases">
        <title>Isolation from cow dung.</title>
        <authorList>
            <person name="Ling L."/>
        </authorList>
    </citation>
    <scope>NUCLEOTIDE SEQUENCE [LARGE SCALE GENOMIC DNA]</scope>
    <source>
        <strain evidence="5 6">NEAU-LL90</strain>
    </source>
</reference>
<feature type="domain" description="Ketoreductase" evidence="4">
    <location>
        <begin position="344"/>
        <end position="528"/>
    </location>
</feature>
<dbReference type="GO" id="GO:0016491">
    <property type="term" value="F:oxidoreductase activity"/>
    <property type="evidence" value="ECO:0007669"/>
    <property type="project" value="UniProtKB-KW"/>
</dbReference>
<sequence>MTDQLVTAERVVRNGEFDLAVYEYGDSSAVSRQGPEAVAERDHAGPRETAHGDRETVVLVHGWPDDHHLWDRVVPLLADRYHVVTYDTRGHGRSTRTDRTADYRISEYANDFFAVADAVSPDRPVHVLAHDWGSVQMWEAVCEDRADGRIASFTSVSGPNLDHLGQWIRDKMARGAAWGPITQLASSWYTFLFMTPVVGKVAFTPLSPAPVWKRFVGLINETSPDNIKLGPEFHRDFFDGMRIYRANILQRLTGPRERHTRVPVQLVIARRDIAVRPASYEDTPRWTRTLFRREVAGGHWLPYSHPELLATATRELIDGLASGELPRTLRRAEVGPRRRSFEDQLVVISGAGSGIGRETALAFARRGAELVLSDINLDAVKETVDLVVAAGGTAHAYALDVADRDAVAEHAATVLAAHGVPDILVNNAGVGQAGGFFDTTPEEFDRVLGINLGGVVNGCRSFGSAMAERGLGGHIVNLSSMAAYTPQRDFSAYSTSKSAVFMFSDCLRTELAGKGVEVHTICPGIVHTNIVSNTRFAGLSADDEAAKQQHFDKLYRARRYGPEKVAEHIVRAVERGRDIVPVTPESHLQYRAQRFAPGVVRAVAARVKLI</sequence>
<organism evidence="5 6">
    <name type="scientific">Nocardia stercoris</name>
    <dbReference type="NCBI Taxonomy" id="2483361"/>
    <lineage>
        <taxon>Bacteria</taxon>
        <taxon>Bacillati</taxon>
        <taxon>Actinomycetota</taxon>
        <taxon>Actinomycetes</taxon>
        <taxon>Mycobacteriales</taxon>
        <taxon>Nocardiaceae</taxon>
        <taxon>Nocardia</taxon>
    </lineage>
</organism>
<evidence type="ECO:0000256" key="3">
    <source>
        <dbReference type="SAM" id="MobiDB-lite"/>
    </source>
</evidence>
<gene>
    <name evidence="5" type="ORF">EBN03_25770</name>
</gene>
<dbReference type="OrthoDB" id="4220752at2"/>
<dbReference type="PROSITE" id="PS00061">
    <property type="entry name" value="ADH_SHORT"/>
    <property type="match status" value="1"/>
</dbReference>
<keyword evidence="6" id="KW-1185">Reference proteome</keyword>
<dbReference type="Pfam" id="PF00561">
    <property type="entry name" value="Abhydrolase_1"/>
    <property type="match status" value="1"/>
</dbReference>
<dbReference type="RefSeq" id="WP_122190721.1">
    <property type="nucleotide sequence ID" value="NZ_RFFH01000014.1"/>
</dbReference>
<evidence type="ECO:0000313" key="5">
    <source>
        <dbReference type="EMBL" id="RMI29489.1"/>
    </source>
</evidence>
<dbReference type="PRINTS" id="PR00080">
    <property type="entry name" value="SDRFAMILY"/>
</dbReference>
<keyword evidence="2" id="KW-0560">Oxidoreductase</keyword>
<dbReference type="SMART" id="SM00822">
    <property type="entry name" value="PKS_KR"/>
    <property type="match status" value="1"/>
</dbReference>
<comment type="similarity">
    <text evidence="1">Belongs to the short-chain dehydrogenases/reductases (SDR) family.</text>
</comment>
<dbReference type="InterPro" id="IPR002347">
    <property type="entry name" value="SDR_fam"/>
</dbReference>
<dbReference type="NCBIfam" id="NF004514">
    <property type="entry name" value="PRK05855.1"/>
    <property type="match status" value="1"/>
</dbReference>
<evidence type="ECO:0000313" key="6">
    <source>
        <dbReference type="Proteomes" id="UP000279275"/>
    </source>
</evidence>
<comment type="caution">
    <text evidence="5">The sequence shown here is derived from an EMBL/GenBank/DDBJ whole genome shotgun (WGS) entry which is preliminary data.</text>
</comment>
<dbReference type="SUPFAM" id="SSF53474">
    <property type="entry name" value="alpha/beta-Hydrolases"/>
    <property type="match status" value="1"/>
</dbReference>
<evidence type="ECO:0000256" key="1">
    <source>
        <dbReference type="ARBA" id="ARBA00006484"/>
    </source>
</evidence>
<dbReference type="Gene3D" id="3.40.50.720">
    <property type="entry name" value="NAD(P)-binding Rossmann-like Domain"/>
    <property type="match status" value="1"/>
</dbReference>
<feature type="compositionally biased region" description="Basic and acidic residues" evidence="3">
    <location>
        <begin position="38"/>
        <end position="52"/>
    </location>
</feature>
<dbReference type="Gene3D" id="3.40.50.1820">
    <property type="entry name" value="alpha/beta hydrolase"/>
    <property type="match status" value="1"/>
</dbReference>
<dbReference type="GO" id="GO:0016020">
    <property type="term" value="C:membrane"/>
    <property type="evidence" value="ECO:0007669"/>
    <property type="project" value="TreeGrafter"/>
</dbReference>
<dbReference type="InterPro" id="IPR029058">
    <property type="entry name" value="AB_hydrolase_fold"/>
</dbReference>
<dbReference type="InterPro" id="IPR036291">
    <property type="entry name" value="NAD(P)-bd_dom_sf"/>
</dbReference>
<dbReference type="PANTHER" id="PTHR44196">
    <property type="entry name" value="DEHYDROGENASE/REDUCTASE SDR FAMILY MEMBER 7B"/>
    <property type="match status" value="1"/>
</dbReference>
<dbReference type="InterPro" id="IPR057326">
    <property type="entry name" value="KR_dom"/>
</dbReference>
<dbReference type="InterPro" id="IPR000073">
    <property type="entry name" value="AB_hydrolase_1"/>
</dbReference>
<evidence type="ECO:0000259" key="4">
    <source>
        <dbReference type="SMART" id="SM00822"/>
    </source>
</evidence>
<dbReference type="Pfam" id="PF00106">
    <property type="entry name" value="adh_short"/>
    <property type="match status" value="1"/>
</dbReference>
<dbReference type="CDD" id="cd05233">
    <property type="entry name" value="SDR_c"/>
    <property type="match status" value="1"/>
</dbReference>
<proteinExistence type="inferred from homology"/>
<accession>A0A3M2KVJ3</accession>
<name>A0A3M2KVJ3_9NOCA</name>
<protein>
    <submittedName>
        <fullName evidence="5">SDR family oxidoreductase</fullName>
    </submittedName>
</protein>
<dbReference type="FunFam" id="3.40.50.720:FF:000084">
    <property type="entry name" value="Short-chain dehydrogenase reductase"/>
    <property type="match status" value="1"/>
</dbReference>
<evidence type="ECO:0000256" key="2">
    <source>
        <dbReference type="ARBA" id="ARBA00023002"/>
    </source>
</evidence>
<dbReference type="PRINTS" id="PR00081">
    <property type="entry name" value="GDHRDH"/>
</dbReference>